<feature type="region of interest" description="Disordered" evidence="1">
    <location>
        <begin position="145"/>
        <end position="191"/>
    </location>
</feature>
<protein>
    <recommendedName>
        <fullName evidence="2">MCM N-terminal domain-containing protein</fullName>
    </recommendedName>
</protein>
<proteinExistence type="predicted"/>
<dbReference type="Gene3D" id="3.30.1640.10">
    <property type="entry name" value="mini-chromosome maintenance (MCM) complex, chain A, domain 1"/>
    <property type="match status" value="1"/>
</dbReference>
<dbReference type="OrthoDB" id="10552910at2759"/>
<organism evidence="3 4">
    <name type="scientific">Sorghum bicolor</name>
    <name type="common">Sorghum</name>
    <name type="synonym">Sorghum vulgare</name>
    <dbReference type="NCBI Taxonomy" id="4558"/>
    <lineage>
        <taxon>Eukaryota</taxon>
        <taxon>Viridiplantae</taxon>
        <taxon>Streptophyta</taxon>
        <taxon>Embryophyta</taxon>
        <taxon>Tracheophyta</taxon>
        <taxon>Spermatophyta</taxon>
        <taxon>Magnoliopsida</taxon>
        <taxon>Liliopsida</taxon>
        <taxon>Poales</taxon>
        <taxon>Poaceae</taxon>
        <taxon>PACMAD clade</taxon>
        <taxon>Panicoideae</taxon>
        <taxon>Andropogonodae</taxon>
        <taxon>Andropogoneae</taxon>
        <taxon>Sorghinae</taxon>
        <taxon>Sorghum</taxon>
    </lineage>
</organism>
<evidence type="ECO:0000313" key="3">
    <source>
        <dbReference type="EMBL" id="EER99313.1"/>
    </source>
</evidence>
<dbReference type="Pfam" id="PF14551">
    <property type="entry name" value="MCM_N"/>
    <property type="match status" value="1"/>
</dbReference>
<dbReference type="eggNOG" id="KOG1873">
    <property type="taxonomic scope" value="Eukaryota"/>
</dbReference>
<evidence type="ECO:0000256" key="1">
    <source>
        <dbReference type="SAM" id="MobiDB-lite"/>
    </source>
</evidence>
<dbReference type="InterPro" id="IPR027925">
    <property type="entry name" value="MCM_N"/>
</dbReference>
<dbReference type="AlphaFoldDB" id="C5X7N1"/>
<feature type="region of interest" description="Disordered" evidence="1">
    <location>
        <begin position="1"/>
        <end position="52"/>
    </location>
</feature>
<name>C5X7N1_SORBI</name>
<dbReference type="Gramene" id="EER99313">
    <property type="protein sequence ID" value="EER99313"/>
    <property type="gene ID" value="SORBI_3002G289000"/>
</dbReference>
<evidence type="ECO:0000313" key="4">
    <source>
        <dbReference type="Proteomes" id="UP000000768"/>
    </source>
</evidence>
<accession>C5X7N1</accession>
<evidence type="ECO:0000259" key="2">
    <source>
        <dbReference type="Pfam" id="PF14551"/>
    </source>
</evidence>
<sequence>MGDKKVASGLGIREGEGSRVASEAVTKVVPLTGSGSGSDSGSGSAEASASASAVAEVSVQAAPAVAEVPGVGNDPPSADDLISKRLRAIRKKIKYATSIEEMSAAGKAINEDQKKKMELKPAFKMVEEELNNISLMLSSGKLLSPGLQQRTQSPPPQAITKDVKVPPPLGPDQASTVNVTGSTSTAQDPVPPLSKVEQLCEVPPPLGPDQASTVNVTGSTSTAQDPVDPVPPLSKVEQWHEKLKGGKVLDYKQVTMAQGDVEVAKHFGNFLANFPAGAPKPYYHCQLAAMVEGSGSNVLLVPYEHLGRYSRNLAMGVCSHYKRLKKHLTRAARKYMVESFPQEPELAKKLTLKFLELPMSHQTFELFLDSITLVKEMKVFGEKRSTAIPTPAACSMLQKILWEMTKNHMRGFSWDGEFGISDIEVFNGRSFLFCKSPQRIAGRDKLLRAARKDFLRFAESILSKLPSKKYFIPFFMEFDTMLRKMKQFPSFYSDPHLVENLRDLVCHHPFLKPPVVTASFLSGLHNALCSYDEGDEDAVFKINLEKDRSQIFGWMRKIESSGNSMLVEVFGFKNKKAEENQRTELRILKGEVLESEEYDKYLHTGPYVDNLESFIEFMRHLFEHARDRTKEKRRALLGHDGRIADSNQKPRKQYMNSLEETMLAASMYVGSYIVRVFTTLATTDSFKGMVLAFWNAYKNSSSCPSNFLEDPMLEQSLLLQQEEDA</sequence>
<gene>
    <name evidence="3" type="ORF">SORBI_3002G289000</name>
</gene>
<feature type="compositionally biased region" description="Polar residues" evidence="1">
    <location>
        <begin position="173"/>
        <end position="187"/>
    </location>
</feature>
<dbReference type="InParanoid" id="C5X7N1"/>
<dbReference type="HOGENOM" id="CLU_381931_0_0_1"/>
<feature type="region of interest" description="Disordered" evidence="1">
    <location>
        <begin position="212"/>
        <end position="231"/>
    </location>
</feature>
<dbReference type="PANTHER" id="PTHR35161">
    <property type="entry name" value="OS02G0303100 PROTEIN"/>
    <property type="match status" value="1"/>
</dbReference>
<dbReference type="PANTHER" id="PTHR35161:SF19">
    <property type="entry name" value="OS02G0113400 PROTEIN"/>
    <property type="match status" value="1"/>
</dbReference>
<dbReference type="EMBL" id="CM000761">
    <property type="protein sequence ID" value="EER99313.1"/>
    <property type="molecule type" value="Genomic_DNA"/>
</dbReference>
<reference evidence="3 4" key="1">
    <citation type="journal article" date="2009" name="Nature">
        <title>The Sorghum bicolor genome and the diversification of grasses.</title>
        <authorList>
            <person name="Paterson A.H."/>
            <person name="Bowers J.E."/>
            <person name="Bruggmann R."/>
            <person name="Dubchak I."/>
            <person name="Grimwood J."/>
            <person name="Gundlach H."/>
            <person name="Haberer G."/>
            <person name="Hellsten U."/>
            <person name="Mitros T."/>
            <person name="Poliakov A."/>
            <person name="Schmutz J."/>
            <person name="Spannagl M."/>
            <person name="Tang H."/>
            <person name="Wang X."/>
            <person name="Wicker T."/>
            <person name="Bharti A.K."/>
            <person name="Chapman J."/>
            <person name="Feltus F.A."/>
            <person name="Gowik U."/>
            <person name="Grigoriev I.V."/>
            <person name="Lyons E."/>
            <person name="Maher C.A."/>
            <person name="Martis M."/>
            <person name="Narechania A."/>
            <person name="Otillar R.P."/>
            <person name="Penning B.W."/>
            <person name="Salamov A.A."/>
            <person name="Wang Y."/>
            <person name="Zhang L."/>
            <person name="Carpita N.C."/>
            <person name="Freeling M."/>
            <person name="Gingle A.R."/>
            <person name="Hash C.T."/>
            <person name="Keller B."/>
            <person name="Klein P."/>
            <person name="Kresovich S."/>
            <person name="McCann M.C."/>
            <person name="Ming R."/>
            <person name="Peterson D.G."/>
            <person name="Mehboob-ur-Rahman"/>
            <person name="Ware D."/>
            <person name="Westhoff P."/>
            <person name="Mayer K.F."/>
            <person name="Messing J."/>
            <person name="Rokhsar D.S."/>
        </authorList>
    </citation>
    <scope>NUCLEOTIDE SEQUENCE [LARGE SCALE GENOMIC DNA]</scope>
    <source>
        <strain evidence="4">cv. BTx623</strain>
    </source>
</reference>
<keyword evidence="4" id="KW-1185">Reference proteome</keyword>
<feature type="compositionally biased region" description="Polar residues" evidence="1">
    <location>
        <begin position="212"/>
        <end position="224"/>
    </location>
</feature>
<feature type="domain" description="MCM N-terminal" evidence="2">
    <location>
        <begin position="265"/>
        <end position="349"/>
    </location>
</feature>
<dbReference type="OMA" id="KVEQWHE"/>
<reference evidence="4" key="2">
    <citation type="journal article" date="2018" name="Plant J.">
        <title>The Sorghum bicolor reference genome: improved assembly, gene annotations, a transcriptome atlas, and signatures of genome organization.</title>
        <authorList>
            <person name="McCormick R.F."/>
            <person name="Truong S.K."/>
            <person name="Sreedasyam A."/>
            <person name="Jenkins J."/>
            <person name="Shu S."/>
            <person name="Sims D."/>
            <person name="Kennedy M."/>
            <person name="Amirebrahimi M."/>
            <person name="Weers B.D."/>
            <person name="McKinley B."/>
            <person name="Mattison A."/>
            <person name="Morishige D.T."/>
            <person name="Grimwood J."/>
            <person name="Schmutz J."/>
            <person name="Mullet J.E."/>
        </authorList>
    </citation>
    <scope>NUCLEOTIDE SEQUENCE [LARGE SCALE GENOMIC DNA]</scope>
    <source>
        <strain evidence="4">cv. BTx623</strain>
    </source>
</reference>
<dbReference type="Proteomes" id="UP000000768">
    <property type="component" value="Chromosome 2"/>
</dbReference>
<dbReference type="KEGG" id="sbi:8077221"/>
<feature type="compositionally biased region" description="Low complexity" evidence="1">
    <location>
        <begin position="41"/>
        <end position="52"/>
    </location>
</feature>